<sequence>MDPDPIPDEVRRFILMNGLTVPDLEALLLLRENGAPAHQSAGLAARLYISQAHAEKLLAKLQQLGAIEARDGGAVYRPRTDSLHAILDAVLSCYARHLVQVSRLIHSAELPSPETQAAQAFADAFRIRKET</sequence>
<evidence type="ECO:0000313" key="1">
    <source>
        <dbReference type="EMBL" id="MCQ4163915.1"/>
    </source>
</evidence>
<name>A0ABT1QN06_9GAMM</name>
<dbReference type="Gene3D" id="1.10.10.10">
    <property type="entry name" value="Winged helix-like DNA-binding domain superfamily/Winged helix DNA-binding domain"/>
    <property type="match status" value="1"/>
</dbReference>
<organism evidence="1 2">
    <name type="scientific">Tahibacter harae</name>
    <dbReference type="NCBI Taxonomy" id="2963937"/>
    <lineage>
        <taxon>Bacteria</taxon>
        <taxon>Pseudomonadati</taxon>
        <taxon>Pseudomonadota</taxon>
        <taxon>Gammaproteobacteria</taxon>
        <taxon>Lysobacterales</taxon>
        <taxon>Rhodanobacteraceae</taxon>
        <taxon>Tahibacter</taxon>
    </lineage>
</organism>
<dbReference type="InterPro" id="IPR036390">
    <property type="entry name" value="WH_DNA-bd_sf"/>
</dbReference>
<reference evidence="1" key="1">
    <citation type="submission" date="2022-07" db="EMBL/GenBank/DDBJ databases">
        <title>Tahibacter sp., a new gammaproteobacterium isolated from the silt sample collected at pig farm.</title>
        <authorList>
            <person name="Chen H."/>
        </authorList>
    </citation>
    <scope>NUCLEOTIDE SEQUENCE</scope>
    <source>
        <strain evidence="1">P2K</strain>
    </source>
</reference>
<dbReference type="EMBL" id="JANFQO010000003">
    <property type="protein sequence ID" value="MCQ4163915.1"/>
    <property type="molecule type" value="Genomic_DNA"/>
</dbReference>
<evidence type="ECO:0000313" key="2">
    <source>
        <dbReference type="Proteomes" id="UP001165498"/>
    </source>
</evidence>
<proteinExistence type="predicted"/>
<protein>
    <submittedName>
        <fullName evidence="1">Uncharacterized protein</fullName>
    </submittedName>
</protein>
<accession>A0ABT1QN06</accession>
<dbReference type="SUPFAM" id="SSF46785">
    <property type="entry name" value="Winged helix' DNA-binding domain"/>
    <property type="match status" value="1"/>
</dbReference>
<keyword evidence="2" id="KW-1185">Reference proteome</keyword>
<comment type="caution">
    <text evidence="1">The sequence shown here is derived from an EMBL/GenBank/DDBJ whole genome shotgun (WGS) entry which is preliminary data.</text>
</comment>
<gene>
    <name evidence="1" type="ORF">NM961_04245</name>
</gene>
<dbReference type="InterPro" id="IPR036388">
    <property type="entry name" value="WH-like_DNA-bd_sf"/>
</dbReference>
<dbReference type="Proteomes" id="UP001165498">
    <property type="component" value="Unassembled WGS sequence"/>
</dbReference>
<dbReference type="RefSeq" id="WP_255911612.1">
    <property type="nucleotide sequence ID" value="NZ_JANFQO010000003.1"/>
</dbReference>